<proteinExistence type="predicted"/>
<feature type="domain" description="IrrE N-terminal-like" evidence="1">
    <location>
        <begin position="9"/>
        <end position="68"/>
    </location>
</feature>
<sequence>MDKLVKKLKKEGITVVIMDLEKEGYAITDSKIIFVNQSLDEEYQIEVTLHELQHILEHSEFIALYNKWTFHSKFENDADSYVIDNFIEENNREYNYSMLLEKFNIGIGYDTRYQRFAK</sequence>
<evidence type="ECO:0000259" key="1">
    <source>
        <dbReference type="Pfam" id="PF06114"/>
    </source>
</evidence>
<organism evidence="2 3">
    <name type="scientific">Vagococcus fluvialis</name>
    <dbReference type="NCBI Taxonomy" id="2738"/>
    <lineage>
        <taxon>Bacteria</taxon>
        <taxon>Bacillati</taxon>
        <taxon>Bacillota</taxon>
        <taxon>Bacilli</taxon>
        <taxon>Lactobacillales</taxon>
        <taxon>Enterococcaceae</taxon>
        <taxon>Vagococcus</taxon>
    </lineage>
</organism>
<protein>
    <submittedName>
        <fullName evidence="2">ImmA/IrrE family metallo-endopeptidase</fullName>
    </submittedName>
</protein>
<dbReference type="EMBL" id="JAAVMB010000003">
    <property type="protein sequence ID" value="NKC67225.1"/>
    <property type="molecule type" value="Genomic_DNA"/>
</dbReference>
<accession>A0A7X6I2K1</accession>
<dbReference type="Pfam" id="PF06114">
    <property type="entry name" value="Peptidase_M78"/>
    <property type="match status" value="1"/>
</dbReference>
<dbReference type="InterPro" id="IPR010359">
    <property type="entry name" value="IrrE_HExxH"/>
</dbReference>
<name>A0A7X6I2K1_9ENTE</name>
<dbReference type="Proteomes" id="UP000521358">
    <property type="component" value="Unassembled WGS sequence"/>
</dbReference>
<comment type="caution">
    <text evidence="2">The sequence shown here is derived from an EMBL/GenBank/DDBJ whole genome shotgun (WGS) entry which is preliminary data.</text>
</comment>
<evidence type="ECO:0000313" key="3">
    <source>
        <dbReference type="Proteomes" id="UP000521358"/>
    </source>
</evidence>
<dbReference type="RefSeq" id="WP_167806479.1">
    <property type="nucleotide sequence ID" value="NZ_CP081470.1"/>
</dbReference>
<dbReference type="Gene3D" id="1.10.10.2910">
    <property type="match status" value="1"/>
</dbReference>
<dbReference type="AlphaFoldDB" id="A0A7X6I2K1"/>
<reference evidence="2 3" key="1">
    <citation type="submission" date="2020-03" db="EMBL/GenBank/DDBJ databases">
        <title>Bacterial samples isolated from urine from healthy bovine heifers (Gyr breed).</title>
        <authorList>
            <person name="Giannattasio-Ferraz S."/>
            <person name="Maskeri L."/>
            <person name="Penido A."/>
            <person name="Barbosa-Stancioli E.F."/>
            <person name="Putonti C."/>
        </authorList>
    </citation>
    <scope>NUCLEOTIDE SEQUENCE [LARGE SCALE GENOMIC DNA]</scope>
    <source>
        <strain evidence="2 3">UFMG-H7</strain>
    </source>
</reference>
<gene>
    <name evidence="2" type="ORF">HED35_03920</name>
</gene>
<evidence type="ECO:0000313" key="2">
    <source>
        <dbReference type="EMBL" id="NKC67225.1"/>
    </source>
</evidence>